<evidence type="ECO:0000256" key="1">
    <source>
        <dbReference type="SAM" id="Phobius"/>
    </source>
</evidence>
<feature type="transmembrane region" description="Helical" evidence="1">
    <location>
        <begin position="50"/>
        <end position="73"/>
    </location>
</feature>
<organism evidence="2 3">
    <name type="scientific">Mycena albidolilacea</name>
    <dbReference type="NCBI Taxonomy" id="1033008"/>
    <lineage>
        <taxon>Eukaryota</taxon>
        <taxon>Fungi</taxon>
        <taxon>Dikarya</taxon>
        <taxon>Basidiomycota</taxon>
        <taxon>Agaricomycotina</taxon>
        <taxon>Agaricomycetes</taxon>
        <taxon>Agaricomycetidae</taxon>
        <taxon>Agaricales</taxon>
        <taxon>Marasmiineae</taxon>
        <taxon>Mycenaceae</taxon>
        <taxon>Mycena</taxon>
    </lineage>
</organism>
<keyword evidence="3" id="KW-1185">Reference proteome</keyword>
<dbReference type="AlphaFoldDB" id="A0AAD7F3Q6"/>
<accession>A0AAD7F3Q6</accession>
<keyword evidence="1" id="KW-0472">Membrane</keyword>
<feature type="transmembrane region" description="Helical" evidence="1">
    <location>
        <begin position="221"/>
        <end position="244"/>
    </location>
</feature>
<feature type="transmembrane region" description="Helical" evidence="1">
    <location>
        <begin position="141"/>
        <end position="160"/>
    </location>
</feature>
<feature type="transmembrane region" description="Helical" evidence="1">
    <location>
        <begin position="104"/>
        <end position="129"/>
    </location>
</feature>
<sequence length="294" mass="32225">MADTIFSTAWTRMLQDICKSTIALFLGGVHFLLAVAAFYLFSRRNTNGRVIFMCAIAVMLFLAISELAMQLIVTSLSMRLLYWAGTPDVEPISLLKQQASLERLYNIIGAVEDFILVTNNSVADALFAYRCYLIWGKYNKAVICIPVLLLLLTTALGYVTAYSNDILAPGAHSADSRIGFAFAIVTNLVLTGLTAGRIWWTKRDLRVVGQDKYVKRYTDAISVLLESGAVYCLSLIFIILALSFGRTATSGTTTIFTSLAYGAAGQLVNIVPTLFIVRICLAPPAEPDKGKFMV</sequence>
<evidence type="ECO:0000313" key="3">
    <source>
        <dbReference type="Proteomes" id="UP001218218"/>
    </source>
</evidence>
<name>A0AAD7F3Q6_9AGAR</name>
<feature type="transmembrane region" description="Helical" evidence="1">
    <location>
        <begin position="259"/>
        <end position="281"/>
    </location>
</feature>
<protein>
    <submittedName>
        <fullName evidence="2">Uncharacterized protein</fullName>
    </submittedName>
</protein>
<evidence type="ECO:0000313" key="2">
    <source>
        <dbReference type="EMBL" id="KAJ7367174.1"/>
    </source>
</evidence>
<keyword evidence="1" id="KW-1133">Transmembrane helix</keyword>
<keyword evidence="1" id="KW-0812">Transmembrane</keyword>
<feature type="transmembrane region" description="Helical" evidence="1">
    <location>
        <begin position="180"/>
        <end position="200"/>
    </location>
</feature>
<dbReference type="EMBL" id="JARIHO010000002">
    <property type="protein sequence ID" value="KAJ7367174.1"/>
    <property type="molecule type" value="Genomic_DNA"/>
</dbReference>
<proteinExistence type="predicted"/>
<reference evidence="2" key="1">
    <citation type="submission" date="2023-03" db="EMBL/GenBank/DDBJ databases">
        <title>Massive genome expansion in bonnet fungi (Mycena s.s.) driven by repeated elements and novel gene families across ecological guilds.</title>
        <authorList>
            <consortium name="Lawrence Berkeley National Laboratory"/>
            <person name="Harder C.B."/>
            <person name="Miyauchi S."/>
            <person name="Viragh M."/>
            <person name="Kuo A."/>
            <person name="Thoen E."/>
            <person name="Andreopoulos B."/>
            <person name="Lu D."/>
            <person name="Skrede I."/>
            <person name="Drula E."/>
            <person name="Henrissat B."/>
            <person name="Morin E."/>
            <person name="Kohler A."/>
            <person name="Barry K."/>
            <person name="LaButti K."/>
            <person name="Morin E."/>
            <person name="Salamov A."/>
            <person name="Lipzen A."/>
            <person name="Mereny Z."/>
            <person name="Hegedus B."/>
            <person name="Baldrian P."/>
            <person name="Stursova M."/>
            <person name="Weitz H."/>
            <person name="Taylor A."/>
            <person name="Grigoriev I.V."/>
            <person name="Nagy L.G."/>
            <person name="Martin F."/>
            <person name="Kauserud H."/>
        </authorList>
    </citation>
    <scope>NUCLEOTIDE SEQUENCE</scope>
    <source>
        <strain evidence="2">CBHHK002</strain>
    </source>
</reference>
<gene>
    <name evidence="2" type="ORF">DFH08DRAFT_836729</name>
</gene>
<feature type="transmembrane region" description="Helical" evidence="1">
    <location>
        <begin position="20"/>
        <end position="41"/>
    </location>
</feature>
<comment type="caution">
    <text evidence="2">The sequence shown here is derived from an EMBL/GenBank/DDBJ whole genome shotgun (WGS) entry which is preliminary data.</text>
</comment>
<dbReference type="Proteomes" id="UP001218218">
    <property type="component" value="Unassembled WGS sequence"/>
</dbReference>